<keyword evidence="7 12" id="KW-1133">Transmembrane helix</keyword>
<dbReference type="CDD" id="cd02180">
    <property type="entry name" value="GH16_fungal_KRE6_glucanase"/>
    <property type="match status" value="1"/>
</dbReference>
<evidence type="ECO:0000256" key="11">
    <source>
        <dbReference type="SAM" id="MobiDB-lite"/>
    </source>
</evidence>
<evidence type="ECO:0000256" key="5">
    <source>
        <dbReference type="ARBA" id="ARBA00022692"/>
    </source>
</evidence>
<dbReference type="OrthoDB" id="412647at2759"/>
<evidence type="ECO:0000256" key="8">
    <source>
        <dbReference type="ARBA" id="ARBA00023136"/>
    </source>
</evidence>
<feature type="region of interest" description="Disordered" evidence="11">
    <location>
        <begin position="87"/>
        <end position="141"/>
    </location>
</feature>
<dbReference type="AlphaFoldDB" id="A0A507R6I7"/>
<dbReference type="PANTHER" id="PTHR31361">
    <property type="entry name" value="BETA-GLUCAN SYNTHESIS-ASSOCIATED PROTEIN KRE6-RELATED"/>
    <property type="match status" value="1"/>
</dbReference>
<comment type="similarity">
    <text evidence="3">Belongs to the SKN1/KRE6 family.</text>
</comment>
<feature type="compositionally biased region" description="Low complexity" evidence="11">
    <location>
        <begin position="99"/>
        <end position="110"/>
    </location>
</feature>
<feature type="compositionally biased region" description="Polar residues" evidence="11">
    <location>
        <begin position="41"/>
        <end position="50"/>
    </location>
</feature>
<proteinExistence type="inferred from homology"/>
<dbReference type="InterPro" id="IPR013320">
    <property type="entry name" value="ConA-like_dom_sf"/>
</dbReference>
<dbReference type="InterPro" id="IPR005629">
    <property type="entry name" value="Skn1/Kre6/Sbg1"/>
</dbReference>
<comment type="subcellular location">
    <subcellularLocation>
        <location evidence="2">Cell membrane</location>
        <topology evidence="2">Lipid-anchor</topology>
        <topology evidence="2">GPI-anchor</topology>
    </subcellularLocation>
    <subcellularLocation>
        <location evidence="1">Membrane</location>
        <topology evidence="1">Single-pass type II membrane protein</topology>
    </subcellularLocation>
</comment>
<evidence type="ECO:0000256" key="12">
    <source>
        <dbReference type="SAM" id="Phobius"/>
    </source>
</evidence>
<dbReference type="GO" id="GO:0005789">
    <property type="term" value="C:endoplasmic reticulum membrane"/>
    <property type="evidence" value="ECO:0007669"/>
    <property type="project" value="TreeGrafter"/>
</dbReference>
<feature type="compositionally biased region" description="Polar residues" evidence="11">
    <location>
        <begin position="88"/>
        <end position="98"/>
    </location>
</feature>
<reference evidence="14 15" key="1">
    <citation type="submission" date="2019-06" db="EMBL/GenBank/DDBJ databases">
        <title>Wine fermentation using esterase from Monascus purpureus.</title>
        <authorList>
            <person name="Geng C."/>
            <person name="Zhang Y."/>
        </authorList>
    </citation>
    <scope>NUCLEOTIDE SEQUENCE [LARGE SCALE GENOMIC DNA]</scope>
    <source>
        <strain evidence="14">HQ1</strain>
    </source>
</reference>
<keyword evidence="10" id="KW-0961">Cell wall biogenesis/degradation</keyword>
<dbReference type="GO" id="GO:0015926">
    <property type="term" value="F:glucosidase activity"/>
    <property type="evidence" value="ECO:0007669"/>
    <property type="project" value="TreeGrafter"/>
</dbReference>
<dbReference type="STRING" id="5098.A0A507R6I7"/>
<keyword evidence="4" id="KW-1003">Cell membrane</keyword>
<dbReference type="Gene3D" id="2.60.120.200">
    <property type="match status" value="1"/>
</dbReference>
<name>A0A507R6I7_MONPU</name>
<evidence type="ECO:0000313" key="15">
    <source>
        <dbReference type="Proteomes" id="UP000319663"/>
    </source>
</evidence>
<feature type="transmembrane region" description="Helical" evidence="12">
    <location>
        <begin position="192"/>
        <end position="214"/>
    </location>
</feature>
<gene>
    <name evidence="14" type="ORF">MPDQ_000204</name>
</gene>
<dbReference type="PROSITE" id="PS51762">
    <property type="entry name" value="GH16_2"/>
    <property type="match status" value="1"/>
</dbReference>
<keyword evidence="8 12" id="KW-0472">Membrane</keyword>
<feature type="compositionally biased region" description="Polar residues" evidence="11">
    <location>
        <begin position="20"/>
        <end position="33"/>
    </location>
</feature>
<protein>
    <recommendedName>
        <fullName evidence="13">GH16 domain-containing protein</fullName>
    </recommendedName>
</protein>
<evidence type="ECO:0000256" key="6">
    <source>
        <dbReference type="ARBA" id="ARBA00022968"/>
    </source>
</evidence>
<comment type="caution">
    <text evidence="14">The sequence shown here is derived from an EMBL/GenBank/DDBJ whole genome shotgun (WGS) entry which is preliminary data.</text>
</comment>
<dbReference type="GO" id="GO:0006078">
    <property type="term" value="P:(1-&gt;6)-beta-D-glucan biosynthetic process"/>
    <property type="evidence" value="ECO:0007669"/>
    <property type="project" value="TreeGrafter"/>
</dbReference>
<dbReference type="GO" id="GO:0031505">
    <property type="term" value="P:fungal-type cell wall organization"/>
    <property type="evidence" value="ECO:0007669"/>
    <property type="project" value="TreeGrafter"/>
</dbReference>
<evidence type="ECO:0000256" key="4">
    <source>
        <dbReference type="ARBA" id="ARBA00022475"/>
    </source>
</evidence>
<evidence type="ECO:0000256" key="3">
    <source>
        <dbReference type="ARBA" id="ARBA00010962"/>
    </source>
</evidence>
<evidence type="ECO:0000256" key="1">
    <source>
        <dbReference type="ARBA" id="ARBA00004606"/>
    </source>
</evidence>
<sequence length="663" mass="73722">MSYYPSDAPPQGPPHIHVDSSPSYNPFNDSNEVSPGGHAQSPVSPVSRSLTPPVGFNHVGNYAYGSANTPTESSDYLVPPQAALPSRDNYNFAQSPDQSAFSSRRTSWSSDVGASENRPFVHNPFDDSRAVSRAGSDDEDLNTQTVSQKYNIVPTDGLILFPEDVEKDDDLHNPDLLQEKDRACDLFNLRGFNLLFLIIFALGLLMVFIGWPILQFLGPKELSDTNESNCDPGDTLCLDVGPRPLLKNIRTGLIDPDTPESAKTKVAADGKIWNLVFSDEFNTDGRTFYDEDDPFFQAVDLWYGVTQDLEWYDPDAITTKDGKLQIRFDAFVNHDLDYRSGMLQSWNKLCFSGGRLEASISLPGKGDVSGFWPGFWAMGNLGRPGYAATTEGLWPYSYHDECDPGITANQSQTDGINWLPGMRLPACTCKNEDHPNPGKSRSAPEIDVIEASVGALNNNDDAVIGIVSQSLQIAPYDIFYMPDLDFAAVYNDKITHVNEWRGGPYQQSMSGLSNLNNDWYDGKAYQIYAFEYEPGPQGAVTWFVGEDKTWTLDARAVRPNGNVGQRVIPVEPMSIIMNLGMGQSFAPINKTIHELMPAYMRFDYIRIYQDPDNDNHTVTCDPPGRETTEYIKKHETAYTNINVTSWADAGYDWPKNSFVHGCS</sequence>
<feature type="domain" description="GH16" evidence="13">
    <location>
        <begin position="248"/>
        <end position="613"/>
    </location>
</feature>
<dbReference type="Pfam" id="PF03935">
    <property type="entry name" value="SKN1_KRE6_Sbg1"/>
    <property type="match status" value="1"/>
</dbReference>
<keyword evidence="6" id="KW-0735">Signal-anchor</keyword>
<evidence type="ECO:0000256" key="10">
    <source>
        <dbReference type="ARBA" id="ARBA00023316"/>
    </source>
</evidence>
<dbReference type="InterPro" id="IPR000757">
    <property type="entry name" value="Beta-glucanase-like"/>
</dbReference>
<accession>A0A507R6I7</accession>
<dbReference type="SUPFAM" id="SSF49899">
    <property type="entry name" value="Concanavalin A-like lectins/glucanases"/>
    <property type="match status" value="1"/>
</dbReference>
<keyword evidence="5 12" id="KW-0812">Transmembrane</keyword>
<evidence type="ECO:0000256" key="7">
    <source>
        <dbReference type="ARBA" id="ARBA00022989"/>
    </source>
</evidence>
<feature type="region of interest" description="Disordered" evidence="11">
    <location>
        <begin position="1"/>
        <end position="55"/>
    </location>
</feature>
<keyword evidence="15" id="KW-1185">Reference proteome</keyword>
<organism evidence="14 15">
    <name type="scientific">Monascus purpureus</name>
    <name type="common">Red mold</name>
    <name type="synonym">Monascus anka</name>
    <dbReference type="NCBI Taxonomy" id="5098"/>
    <lineage>
        <taxon>Eukaryota</taxon>
        <taxon>Fungi</taxon>
        <taxon>Dikarya</taxon>
        <taxon>Ascomycota</taxon>
        <taxon>Pezizomycotina</taxon>
        <taxon>Eurotiomycetes</taxon>
        <taxon>Eurotiomycetidae</taxon>
        <taxon>Eurotiales</taxon>
        <taxon>Aspergillaceae</taxon>
        <taxon>Monascus</taxon>
    </lineage>
</organism>
<evidence type="ECO:0000256" key="9">
    <source>
        <dbReference type="ARBA" id="ARBA00023180"/>
    </source>
</evidence>
<dbReference type="PANTHER" id="PTHR31361:SF1">
    <property type="entry name" value="BETA-GLUCAN SYNTHESIS-ASSOCIATED PROTEIN KRE6-RELATED"/>
    <property type="match status" value="1"/>
</dbReference>
<evidence type="ECO:0000259" key="13">
    <source>
        <dbReference type="PROSITE" id="PS51762"/>
    </source>
</evidence>
<dbReference type="GO" id="GO:0005886">
    <property type="term" value="C:plasma membrane"/>
    <property type="evidence" value="ECO:0007669"/>
    <property type="project" value="UniProtKB-SubCell"/>
</dbReference>
<evidence type="ECO:0000256" key="2">
    <source>
        <dbReference type="ARBA" id="ARBA00004609"/>
    </source>
</evidence>
<dbReference type="EMBL" id="VIFY01000010">
    <property type="protein sequence ID" value="TQB76381.1"/>
    <property type="molecule type" value="Genomic_DNA"/>
</dbReference>
<dbReference type="Proteomes" id="UP000319663">
    <property type="component" value="Unassembled WGS sequence"/>
</dbReference>
<evidence type="ECO:0000313" key="14">
    <source>
        <dbReference type="EMBL" id="TQB76381.1"/>
    </source>
</evidence>
<keyword evidence="9" id="KW-0325">Glycoprotein</keyword>